<name>A0A939J6H0_9HYPH</name>
<keyword evidence="1" id="KW-0812">Transmembrane</keyword>
<dbReference type="RefSeq" id="WP_206943123.1">
    <property type="nucleotide sequence ID" value="NZ_JAFLNF010000008.1"/>
</dbReference>
<dbReference type="EMBL" id="JAFLNF010000008">
    <property type="protein sequence ID" value="MBO0346850.1"/>
    <property type="molecule type" value="Genomic_DNA"/>
</dbReference>
<organism evidence="3 4">
    <name type="scientific">Roseibium limicola</name>
    <dbReference type="NCBI Taxonomy" id="2816037"/>
    <lineage>
        <taxon>Bacteria</taxon>
        <taxon>Pseudomonadati</taxon>
        <taxon>Pseudomonadota</taxon>
        <taxon>Alphaproteobacteria</taxon>
        <taxon>Hyphomicrobiales</taxon>
        <taxon>Stappiaceae</taxon>
        <taxon>Roseibium</taxon>
    </lineage>
</organism>
<evidence type="ECO:0000313" key="3">
    <source>
        <dbReference type="EMBL" id="MBO0346850.1"/>
    </source>
</evidence>
<dbReference type="Proteomes" id="UP000664779">
    <property type="component" value="Unassembled WGS sequence"/>
</dbReference>
<accession>A0A939J6H0</accession>
<sequence>MPQAKVCEWPTLALILAATFFWGIGILSLVEVTALGGFALAAVMGTLHSSLQHEVLHGHPTRNTFLNEALIYFPLNLFVPYRRFKKLHLQHHNNDLLTDPYDDPESFYMMWRDWDRLPAVLKLVLNANNTLIGRLSIGPLVSMTGFLGAEAKLLLRGEAGVREAWGHHLLGLIPVLVFVTQICELPLWMYIVCVVYPSMSLLMLRTYAEHRAHETPEGRTIIVEFCPVFSLLFLNNNLHLVHHLHPRTAWYQLPAMYRARKAHWAELNDGYVFSSYFDLARRYLFKRKEQIPHPLISDPLRGLSAAQASSGVAVSMKVPPITAADAMVPASKS</sequence>
<keyword evidence="1" id="KW-1133">Transmembrane helix</keyword>
<reference evidence="3" key="1">
    <citation type="submission" date="2021-03" db="EMBL/GenBank/DDBJ databases">
        <title>Roseibium sp. CAU 1637 isolated from Incheon.</title>
        <authorList>
            <person name="Kim W."/>
        </authorList>
    </citation>
    <scope>NUCLEOTIDE SEQUENCE</scope>
    <source>
        <strain evidence="3">CAU 1637</strain>
    </source>
</reference>
<comment type="caution">
    <text evidence="3">The sequence shown here is derived from an EMBL/GenBank/DDBJ whole genome shotgun (WGS) entry which is preliminary data.</text>
</comment>
<proteinExistence type="predicted"/>
<dbReference type="InterPro" id="IPR005804">
    <property type="entry name" value="FA_desaturase_dom"/>
</dbReference>
<gene>
    <name evidence="3" type="ORF">J0X15_16605</name>
</gene>
<keyword evidence="1" id="KW-0472">Membrane</keyword>
<dbReference type="GO" id="GO:0006629">
    <property type="term" value="P:lipid metabolic process"/>
    <property type="evidence" value="ECO:0007669"/>
    <property type="project" value="InterPro"/>
</dbReference>
<protein>
    <submittedName>
        <fullName evidence="3">Fatty acid desaturase</fullName>
    </submittedName>
</protein>
<evidence type="ECO:0000256" key="1">
    <source>
        <dbReference type="SAM" id="Phobius"/>
    </source>
</evidence>
<evidence type="ECO:0000313" key="4">
    <source>
        <dbReference type="Proteomes" id="UP000664779"/>
    </source>
</evidence>
<keyword evidence="4" id="KW-1185">Reference proteome</keyword>
<dbReference type="Pfam" id="PF00487">
    <property type="entry name" value="FA_desaturase"/>
    <property type="match status" value="1"/>
</dbReference>
<dbReference type="AlphaFoldDB" id="A0A939J6H0"/>
<feature type="transmembrane region" description="Helical" evidence="1">
    <location>
        <begin position="12"/>
        <end position="44"/>
    </location>
</feature>
<feature type="domain" description="Fatty acid desaturase" evidence="2">
    <location>
        <begin position="35"/>
        <end position="271"/>
    </location>
</feature>
<evidence type="ECO:0000259" key="2">
    <source>
        <dbReference type="Pfam" id="PF00487"/>
    </source>
</evidence>